<keyword evidence="4 7" id="KW-1133">Transmembrane helix</keyword>
<evidence type="ECO:0000313" key="10">
    <source>
        <dbReference type="Proteomes" id="UP000003986"/>
    </source>
</evidence>
<dbReference type="AlphaFoldDB" id="D6AFS2"/>
<dbReference type="InterPro" id="IPR011701">
    <property type="entry name" value="MFS"/>
</dbReference>
<evidence type="ECO:0000256" key="2">
    <source>
        <dbReference type="ARBA" id="ARBA00022448"/>
    </source>
</evidence>
<feature type="domain" description="Major facilitator superfamily (MFS) profile" evidence="8">
    <location>
        <begin position="27"/>
        <end position="484"/>
    </location>
</feature>
<feature type="transmembrane region" description="Helical" evidence="7">
    <location>
        <begin position="357"/>
        <end position="377"/>
    </location>
</feature>
<feature type="transmembrane region" description="Helical" evidence="7">
    <location>
        <begin position="257"/>
        <end position="279"/>
    </location>
</feature>
<accession>D6AFS2</accession>
<keyword evidence="5 7" id="KW-0472">Membrane</keyword>
<dbReference type="EMBL" id="DS999644">
    <property type="protein sequence ID" value="EFE72782.2"/>
    <property type="molecule type" value="Genomic_DNA"/>
</dbReference>
<feature type="transmembrane region" description="Helical" evidence="7">
    <location>
        <begin position="92"/>
        <end position="115"/>
    </location>
</feature>
<evidence type="ECO:0000313" key="9">
    <source>
        <dbReference type="EMBL" id="EFE72782.2"/>
    </source>
</evidence>
<dbReference type="Gene3D" id="1.20.1250.20">
    <property type="entry name" value="MFS general substrate transporter like domains"/>
    <property type="match status" value="1"/>
</dbReference>
<gene>
    <name evidence="9" type="ORF">SSGG_00148</name>
</gene>
<keyword evidence="3 7" id="KW-0812">Transmembrane</keyword>
<dbReference type="GO" id="GO:0022857">
    <property type="term" value="F:transmembrane transporter activity"/>
    <property type="evidence" value="ECO:0007669"/>
    <property type="project" value="InterPro"/>
</dbReference>
<dbReference type="PROSITE" id="PS50850">
    <property type="entry name" value="MFS"/>
    <property type="match status" value="1"/>
</dbReference>
<evidence type="ECO:0000256" key="1">
    <source>
        <dbReference type="ARBA" id="ARBA00004651"/>
    </source>
</evidence>
<keyword evidence="2" id="KW-0813">Transport</keyword>
<sequence>MPTPAPEAVSPMSARQKSRRLPPLSGVLVLVMASTGLVVIDLTIVAIGLPLISADIGDGASAESVVVTYMVAMGALTQVVGSLSDRWGRRPLFLAGIAVFTLSSLAATVAPDLLWLDVARVVQGAGAAAIMVNGIPLLSDRCTGEERNLAIGAWGSFATAAGLLAPVFGGVLAETFGWRAVFAVNLPLGLAAWVLAVRVLPHAPGTARGTSRSPASRAGSGAGRTDWLGSLLLMLGLGTATLLMLRSGDTPWSGQDTAVLLTACAALAVFLAVQLKVPAPTLELRMFTSPAFSGAMLAVLLSRVLTIGGSVYLVLYFSDGLGMSPTGAGLLMTPIFLAQIVMGMVGSKLIGERPPGLVIGSGYALKGVGLAALALLITPDTPWWALVVPLLAWGAGGGIAGAPVMAVAVRVTAPERVGMVAGTVSTLASLGAGVGTAALGAVFALRGGSGAEAVTDGARAVLAVSAALAVVAVLTAVTLVGPRRVPARVPVEEDGDPAPAGK</sequence>
<feature type="transmembrane region" description="Helical" evidence="7">
    <location>
        <begin position="227"/>
        <end position="245"/>
    </location>
</feature>
<feature type="transmembrane region" description="Helical" evidence="7">
    <location>
        <begin position="383"/>
        <end position="408"/>
    </location>
</feature>
<feature type="transmembrane region" description="Helical" evidence="7">
    <location>
        <begin position="151"/>
        <end position="172"/>
    </location>
</feature>
<proteinExistence type="predicted"/>
<comment type="subcellular location">
    <subcellularLocation>
        <location evidence="1">Cell membrane</location>
        <topology evidence="1">Multi-pass membrane protein</topology>
    </subcellularLocation>
</comment>
<dbReference type="Proteomes" id="UP000003986">
    <property type="component" value="Unassembled WGS sequence"/>
</dbReference>
<dbReference type="Pfam" id="PF07690">
    <property type="entry name" value="MFS_1"/>
    <property type="match status" value="1"/>
</dbReference>
<dbReference type="GO" id="GO:0005886">
    <property type="term" value="C:plasma membrane"/>
    <property type="evidence" value="ECO:0007669"/>
    <property type="project" value="UniProtKB-SubCell"/>
</dbReference>
<organism evidence="9 10">
    <name type="scientific">Streptomyces filamentosus NRRL 15998</name>
    <dbReference type="NCBI Taxonomy" id="457431"/>
    <lineage>
        <taxon>Bacteria</taxon>
        <taxon>Bacillati</taxon>
        <taxon>Actinomycetota</taxon>
        <taxon>Actinomycetes</taxon>
        <taxon>Kitasatosporales</taxon>
        <taxon>Streptomycetaceae</taxon>
        <taxon>Streptomyces</taxon>
    </lineage>
</organism>
<name>D6AFS2_STRFL</name>
<feature type="transmembrane region" description="Helical" evidence="7">
    <location>
        <begin position="121"/>
        <end position="139"/>
    </location>
</feature>
<dbReference type="SUPFAM" id="SSF103473">
    <property type="entry name" value="MFS general substrate transporter"/>
    <property type="match status" value="1"/>
</dbReference>
<dbReference type="PANTHER" id="PTHR42718:SF9">
    <property type="entry name" value="MAJOR FACILITATOR SUPERFAMILY MULTIDRUG TRANSPORTER MFSC"/>
    <property type="match status" value="1"/>
</dbReference>
<dbReference type="InterPro" id="IPR036259">
    <property type="entry name" value="MFS_trans_sf"/>
</dbReference>
<feature type="transmembrane region" description="Helical" evidence="7">
    <location>
        <begin position="21"/>
        <end position="49"/>
    </location>
</feature>
<keyword evidence="6" id="KW-0046">Antibiotic resistance</keyword>
<reference evidence="10" key="1">
    <citation type="submission" date="2008-10" db="EMBL/GenBank/DDBJ databases">
        <authorList>
            <person name="Molnar K."/>
        </authorList>
    </citation>
    <scope>NUCLEOTIDE SEQUENCE [LARGE SCALE GENOMIC DNA]</scope>
    <source>
        <strain evidence="10">NRRL 15998</strain>
    </source>
</reference>
<protein>
    <submittedName>
        <fullName evidence="9">Predicted protein</fullName>
    </submittedName>
</protein>
<feature type="transmembrane region" description="Helical" evidence="7">
    <location>
        <begin position="457"/>
        <end position="480"/>
    </location>
</feature>
<dbReference type="Gene3D" id="1.20.1720.10">
    <property type="entry name" value="Multidrug resistance protein D"/>
    <property type="match status" value="1"/>
</dbReference>
<dbReference type="GO" id="GO:0046677">
    <property type="term" value="P:response to antibiotic"/>
    <property type="evidence" value="ECO:0007669"/>
    <property type="project" value="UniProtKB-KW"/>
</dbReference>
<evidence type="ECO:0000259" key="8">
    <source>
        <dbReference type="PROSITE" id="PS50850"/>
    </source>
</evidence>
<dbReference type="InterPro" id="IPR020846">
    <property type="entry name" value="MFS_dom"/>
</dbReference>
<feature type="transmembrane region" description="Helical" evidence="7">
    <location>
        <begin position="420"/>
        <end position="445"/>
    </location>
</feature>
<evidence type="ECO:0000256" key="6">
    <source>
        <dbReference type="ARBA" id="ARBA00023251"/>
    </source>
</evidence>
<evidence type="ECO:0000256" key="3">
    <source>
        <dbReference type="ARBA" id="ARBA00022692"/>
    </source>
</evidence>
<feature type="transmembrane region" description="Helical" evidence="7">
    <location>
        <begin position="291"/>
        <end position="315"/>
    </location>
</feature>
<feature type="transmembrane region" description="Helical" evidence="7">
    <location>
        <begin position="178"/>
        <end position="200"/>
    </location>
</feature>
<dbReference type="PANTHER" id="PTHR42718">
    <property type="entry name" value="MAJOR FACILITATOR SUPERFAMILY MULTIDRUG TRANSPORTER MFSC"/>
    <property type="match status" value="1"/>
</dbReference>
<evidence type="ECO:0000256" key="7">
    <source>
        <dbReference type="SAM" id="Phobius"/>
    </source>
</evidence>
<feature type="transmembrane region" description="Helical" evidence="7">
    <location>
        <begin position="61"/>
        <end position="80"/>
    </location>
</feature>
<dbReference type="CDD" id="cd17321">
    <property type="entry name" value="MFS_MMR_MDR_like"/>
    <property type="match status" value="1"/>
</dbReference>
<feature type="transmembrane region" description="Helical" evidence="7">
    <location>
        <begin position="327"/>
        <end position="345"/>
    </location>
</feature>
<reference evidence="10" key="2">
    <citation type="submission" date="2008-12" db="EMBL/GenBank/DDBJ databases">
        <title>Annotation of Streptomyces roseosporus strain NRRL 15998.</title>
        <authorList>
            <consortium name="The Broad Institute Genome Sequencing Platform"/>
            <consortium name="Broad Institute Microbial Sequencing Center"/>
            <person name="Fischbach M."/>
            <person name="Ward D."/>
            <person name="Young S."/>
            <person name="Kodira C.D."/>
            <person name="Zeng Q."/>
            <person name="Koehrsen M."/>
            <person name="Godfrey P."/>
            <person name="Alvarado L."/>
            <person name="Berlin A.M."/>
            <person name="Borenstein D."/>
            <person name="Chen Z."/>
            <person name="Engels R."/>
            <person name="Freedman E."/>
            <person name="Gellesch M."/>
            <person name="Goldberg J."/>
            <person name="Griggs A."/>
            <person name="Gujja S."/>
            <person name="Heiman D.I."/>
            <person name="Hepburn T.A."/>
            <person name="Howarth C."/>
            <person name="Jen D."/>
            <person name="Larson L."/>
            <person name="Lewis B."/>
            <person name="Mehta T."/>
            <person name="Park D."/>
            <person name="Pearson M."/>
            <person name="Roberts A."/>
            <person name="Saif S."/>
            <person name="Shea T.D."/>
            <person name="Shenoy N."/>
            <person name="Sisk P."/>
            <person name="Stolte C."/>
            <person name="Sykes S.N."/>
            <person name="Walk T."/>
            <person name="White J."/>
            <person name="Yandava C."/>
            <person name="Straight P."/>
            <person name="Clardy J."/>
            <person name="Hung D."/>
            <person name="Kolter R."/>
            <person name="Mekalanos J."/>
            <person name="Walker S."/>
            <person name="Walsh C.T."/>
            <person name="Wieland B.L.C."/>
            <person name="Ilzarbe M."/>
            <person name="Galagan J."/>
            <person name="Nusbaum C."/>
            <person name="Birren B."/>
        </authorList>
    </citation>
    <scope>NUCLEOTIDE SEQUENCE [LARGE SCALE GENOMIC DNA]</scope>
    <source>
        <strain evidence="10">NRRL 15998</strain>
    </source>
</reference>
<evidence type="ECO:0000256" key="5">
    <source>
        <dbReference type="ARBA" id="ARBA00023136"/>
    </source>
</evidence>
<evidence type="ECO:0000256" key="4">
    <source>
        <dbReference type="ARBA" id="ARBA00022989"/>
    </source>
</evidence>